<comment type="similarity">
    <text evidence="1">Belongs to the UDP-glycosyltransferase family.</text>
</comment>
<dbReference type="PANTHER" id="PTHR48047:SF19">
    <property type="entry name" value="GLYCOSYLTRANSFERASE"/>
    <property type="match status" value="1"/>
</dbReference>
<dbReference type="SUPFAM" id="SSF53756">
    <property type="entry name" value="UDP-Glycosyltransferase/glycogen phosphorylase"/>
    <property type="match status" value="1"/>
</dbReference>
<proteinExistence type="inferred from homology"/>
<accession>A0A6V7Q9A4</accession>
<dbReference type="PANTHER" id="PTHR48047">
    <property type="entry name" value="GLYCOSYLTRANSFERASE"/>
    <property type="match status" value="1"/>
</dbReference>
<dbReference type="AlphaFoldDB" id="A0A6V7Q9A4"/>
<reference evidence="3" key="1">
    <citation type="submission" date="2020-07" db="EMBL/GenBank/DDBJ databases">
        <authorList>
            <person name="Lin J."/>
        </authorList>
    </citation>
    <scope>NUCLEOTIDE SEQUENCE</scope>
</reference>
<name>A0A6V7Q9A4_ANACO</name>
<dbReference type="Gene3D" id="3.40.50.2000">
    <property type="entry name" value="Glycogen Phosphorylase B"/>
    <property type="match status" value="1"/>
</dbReference>
<organism evidence="3">
    <name type="scientific">Ananas comosus var. bracteatus</name>
    <name type="common">red pineapple</name>
    <dbReference type="NCBI Taxonomy" id="296719"/>
    <lineage>
        <taxon>Eukaryota</taxon>
        <taxon>Viridiplantae</taxon>
        <taxon>Streptophyta</taxon>
        <taxon>Embryophyta</taxon>
        <taxon>Tracheophyta</taxon>
        <taxon>Spermatophyta</taxon>
        <taxon>Magnoliopsida</taxon>
        <taxon>Liliopsida</taxon>
        <taxon>Poales</taxon>
        <taxon>Bromeliaceae</taxon>
        <taxon>Bromelioideae</taxon>
        <taxon>Ananas</taxon>
    </lineage>
</organism>
<evidence type="ECO:0000256" key="1">
    <source>
        <dbReference type="ARBA" id="ARBA00009995"/>
    </source>
</evidence>
<dbReference type="EMBL" id="LR862134">
    <property type="protein sequence ID" value="CAD1839477.1"/>
    <property type="molecule type" value="Genomic_DNA"/>
</dbReference>
<feature type="region of interest" description="Disordered" evidence="2">
    <location>
        <begin position="1"/>
        <end position="29"/>
    </location>
</feature>
<evidence type="ECO:0000313" key="3">
    <source>
        <dbReference type="EMBL" id="CAD1839477.1"/>
    </source>
</evidence>
<protein>
    <submittedName>
        <fullName evidence="3">Uncharacterized protein</fullName>
    </submittedName>
</protein>
<dbReference type="GO" id="GO:0035251">
    <property type="term" value="F:UDP-glucosyltransferase activity"/>
    <property type="evidence" value="ECO:0007669"/>
    <property type="project" value="TreeGrafter"/>
</dbReference>
<evidence type="ECO:0000256" key="2">
    <source>
        <dbReference type="SAM" id="MobiDB-lite"/>
    </source>
</evidence>
<gene>
    <name evidence="3" type="ORF">CB5_LOCUS22688</name>
</gene>
<sequence>MEEEEEESEQITWREYRRRGAGSRGPRLPRPPQALRRLLLLRYPGILTVVRRCPLLEELSLKRLRGLDSRSFSSMTMMTPAATRPRPRSDHLVVNNEDEEEDEEITRVLGLVVRRWAPQVEVLANAAVGGFATHCGWNSWAERIAKVSTRSSGPPRYSSCLMPRAARVSAMASQRTVAVPGADHAADDLREVGDGVDAEEVGGEVVGGERSPASFSTAVAAGVLEIGTVEVGSDLGEEAGASS</sequence>